<dbReference type="AlphaFoldDB" id="D2MNF7"/>
<dbReference type="eggNOG" id="COG0457">
    <property type="taxonomic scope" value="Bacteria"/>
</dbReference>
<dbReference type="RefSeq" id="WP_006626928.1">
    <property type="nucleotide sequence ID" value="NZ_ADFR01000003.1"/>
</dbReference>
<accession>D2MNF7</accession>
<name>D2MNF7_9FIRM</name>
<dbReference type="Gene3D" id="1.25.40.10">
    <property type="entry name" value="Tetratricopeptide repeat domain"/>
    <property type="match status" value="1"/>
</dbReference>
<evidence type="ECO:0008006" key="3">
    <source>
        <dbReference type="Google" id="ProtNLM"/>
    </source>
</evidence>
<dbReference type="OrthoDB" id="2039983at2"/>
<sequence length="371" mass="44862">MLDEIKNYWHQLKTEYENKYNKPFLKEFQSSKEYLEKMKSYLLARHKKYPSDVDTICTLASVQLELGSGELEYIKLLEEFLDQFWEILNHKQKARIYTNIAFGKDYSKEALEYLNKAKDLKSPFAETYTALGLYYFSEYEFYRNEKNISISHEYFKIAKNMNENYAYSLNYAVSLYELKEYHKAKELFLNLLRNNPDRMWLKLCIAYCEVNLGNKEKAIFYLEQIRPGQDDHYDLSTDDISEYQIFDAYYALEEYDTFLSYCIEEVDNDCYTANWDHLFYTLWIKGQMERFSKLEEKNRTYFDETIKEAIADEDYDSEEEKQNTIASWKKDQEDFEEMISRIKKNAPRPAMELKLYPEYSCYMVDCVRHKF</sequence>
<dbReference type="SUPFAM" id="SSF81901">
    <property type="entry name" value="HCP-like"/>
    <property type="match status" value="1"/>
</dbReference>
<protein>
    <recommendedName>
        <fullName evidence="3">Tetratricopeptide repeat protein</fullName>
    </recommendedName>
</protein>
<dbReference type="EMBL" id="ADFR01000003">
    <property type="protein sequence ID" value="EFC05979.1"/>
    <property type="molecule type" value="Genomic_DNA"/>
</dbReference>
<comment type="caution">
    <text evidence="1">The sequence shown here is derived from an EMBL/GenBank/DDBJ whole genome shotgun (WGS) entry which is preliminary data.</text>
</comment>
<dbReference type="InterPro" id="IPR011990">
    <property type="entry name" value="TPR-like_helical_dom_sf"/>
</dbReference>
<dbReference type="Proteomes" id="UP000005017">
    <property type="component" value="Unassembled WGS sequence"/>
</dbReference>
<reference evidence="2" key="1">
    <citation type="submission" date="2009-12" db="EMBL/GenBank/DDBJ databases">
        <title>Sequence of Clostridiales genomosp. BVAB3 str. UPII9-5.</title>
        <authorList>
            <person name="Madupu R."/>
            <person name="Durkin A.S."/>
            <person name="Torralba M."/>
            <person name="Methe B."/>
            <person name="Sutton G.G."/>
            <person name="Strausberg R.L."/>
            <person name="Nelson K.E."/>
        </authorList>
    </citation>
    <scope>NUCLEOTIDE SEQUENCE [LARGE SCALE GENOMIC DNA]</scope>
    <source>
        <strain evidence="2">W1219</strain>
    </source>
</reference>
<evidence type="ECO:0000313" key="2">
    <source>
        <dbReference type="Proteomes" id="UP000005017"/>
    </source>
</evidence>
<organism evidence="1 2">
    <name type="scientific">Bulleidia extructa W1219</name>
    <dbReference type="NCBI Taxonomy" id="679192"/>
    <lineage>
        <taxon>Bacteria</taxon>
        <taxon>Bacillati</taxon>
        <taxon>Bacillota</taxon>
        <taxon>Erysipelotrichia</taxon>
        <taxon>Erysipelotrichales</taxon>
        <taxon>Erysipelotrichaceae</taxon>
        <taxon>Bulleidia</taxon>
    </lineage>
</organism>
<dbReference type="STRING" id="679192.HMPREF9013_0182"/>
<keyword evidence="2" id="KW-1185">Reference proteome</keyword>
<evidence type="ECO:0000313" key="1">
    <source>
        <dbReference type="EMBL" id="EFC05979.1"/>
    </source>
</evidence>
<proteinExistence type="predicted"/>
<gene>
    <name evidence="1" type="ORF">HMPREF9013_0182</name>
</gene>